<dbReference type="OrthoDB" id="5567253at2"/>
<evidence type="ECO:0000256" key="2">
    <source>
        <dbReference type="ARBA" id="ARBA00023125"/>
    </source>
</evidence>
<dbReference type="GO" id="GO:0003677">
    <property type="term" value="F:DNA binding"/>
    <property type="evidence" value="ECO:0007669"/>
    <property type="project" value="UniProtKB-UniRule"/>
</dbReference>
<organism evidence="7 8">
    <name type="scientific">Nitrosococcus watsoni (strain C-113)</name>
    <dbReference type="NCBI Taxonomy" id="105559"/>
    <lineage>
        <taxon>Bacteria</taxon>
        <taxon>Pseudomonadati</taxon>
        <taxon>Pseudomonadota</taxon>
        <taxon>Gammaproteobacteria</taxon>
        <taxon>Chromatiales</taxon>
        <taxon>Chromatiaceae</taxon>
        <taxon>Nitrosococcus</taxon>
    </lineage>
</organism>
<feature type="domain" description="Core-binding (CB)" evidence="6">
    <location>
        <begin position="58"/>
        <end position="136"/>
    </location>
</feature>
<dbReference type="PROSITE" id="PS51898">
    <property type="entry name" value="TYR_RECOMBINASE"/>
    <property type="match status" value="1"/>
</dbReference>
<sequence length="321" mass="36904">MATIRKRGNSWNVQIRKRGHKQITKSFKDRKLALTWIKKVENEMERGVFQDTTEAQRITFNTILDKYKQRALITKRGIAQEESRIKYLKEWLGDYSLAGITPAVLSKFRDWRGLSVAAQTVKHDLSLISRIINYAIKDLGYSLPYGNPVQQIRMPKIPRGRTRRLEPGEQELLLENASESLQPVILFALETAMRRGEIANMEWRDVDLKQRTLHIPETKTGIPRTIPLSSEAIKILKEIPLGFGPIFKVHADSMTKAFDRATNKAGIEDLRFHDLRHEATSRLFEKGLNHTEVASITGHKDLKMLLRYTHLRATDLVSKIG</sequence>
<dbReference type="Gene3D" id="1.10.443.10">
    <property type="entry name" value="Intergrase catalytic core"/>
    <property type="match status" value="1"/>
</dbReference>
<evidence type="ECO:0000256" key="3">
    <source>
        <dbReference type="ARBA" id="ARBA00023172"/>
    </source>
</evidence>
<dbReference type="Gene3D" id="1.10.150.130">
    <property type="match status" value="1"/>
</dbReference>
<dbReference type="AlphaFoldDB" id="D8K7N5"/>
<dbReference type="KEGG" id="nwa:Nwat_2079"/>
<dbReference type="InterPro" id="IPR013762">
    <property type="entry name" value="Integrase-like_cat_sf"/>
</dbReference>
<keyword evidence="2 4" id="KW-0238">DNA-binding</keyword>
<dbReference type="PANTHER" id="PTHR30349:SF94">
    <property type="entry name" value="INTEGRASE_RECOMBINASE HI_1414-RELATED"/>
    <property type="match status" value="1"/>
</dbReference>
<dbReference type="PROSITE" id="PS51900">
    <property type="entry name" value="CB"/>
    <property type="match status" value="1"/>
</dbReference>
<keyword evidence="1" id="KW-0229">DNA integration</keyword>
<dbReference type="eggNOG" id="COG0582">
    <property type="taxonomic scope" value="Bacteria"/>
</dbReference>
<evidence type="ECO:0000313" key="8">
    <source>
        <dbReference type="Proteomes" id="UP000000393"/>
    </source>
</evidence>
<dbReference type="GO" id="GO:0015074">
    <property type="term" value="P:DNA integration"/>
    <property type="evidence" value="ECO:0007669"/>
    <property type="project" value="UniProtKB-KW"/>
</dbReference>
<reference evidence="7 8" key="1">
    <citation type="submission" date="2010-06" db="EMBL/GenBank/DDBJ databases">
        <title>Complete sequence of chromosome of Nitrosococcus watsoni C-113.</title>
        <authorList>
            <consortium name="US DOE Joint Genome Institute"/>
            <person name="Lucas S."/>
            <person name="Copeland A."/>
            <person name="Lapidus A."/>
            <person name="Cheng J.-F."/>
            <person name="Bruce D."/>
            <person name="Goodwin L."/>
            <person name="Pitluck S."/>
            <person name="Malfatti S.A."/>
            <person name="Chain P.S.G."/>
            <person name="Land M."/>
            <person name="Hauser L."/>
            <person name="Kyrpides N."/>
            <person name="Ivanova N."/>
            <person name="Cambell M.A."/>
            <person name="Heidelberg J.F."/>
            <person name="Klotz M.G."/>
            <person name="Woyke T."/>
        </authorList>
    </citation>
    <scope>NUCLEOTIDE SEQUENCE [LARGE SCALE GENOMIC DNA]</scope>
    <source>
        <strain evidence="7 8">C-113</strain>
    </source>
</reference>
<accession>D8K7N5</accession>
<dbReference type="Pfam" id="PF00589">
    <property type="entry name" value="Phage_integrase"/>
    <property type="match status" value="1"/>
</dbReference>
<dbReference type="PANTHER" id="PTHR30349">
    <property type="entry name" value="PHAGE INTEGRASE-RELATED"/>
    <property type="match status" value="1"/>
</dbReference>
<feature type="domain" description="Tyr recombinase" evidence="5">
    <location>
        <begin position="160"/>
        <end position="321"/>
    </location>
</feature>
<protein>
    <submittedName>
        <fullName evidence="7">Integrase family protein</fullName>
    </submittedName>
</protein>
<dbReference type="HOGENOM" id="CLU_027562_32_1_6"/>
<dbReference type="Proteomes" id="UP000000393">
    <property type="component" value="Chromosome"/>
</dbReference>
<dbReference type="STRING" id="105559.Nwat_2079"/>
<dbReference type="InterPro" id="IPR010998">
    <property type="entry name" value="Integrase_recombinase_N"/>
</dbReference>
<dbReference type="InterPro" id="IPR011010">
    <property type="entry name" value="DNA_brk_join_enz"/>
</dbReference>
<dbReference type="SUPFAM" id="SSF56349">
    <property type="entry name" value="DNA breaking-rejoining enzymes"/>
    <property type="match status" value="1"/>
</dbReference>
<proteinExistence type="predicted"/>
<keyword evidence="8" id="KW-1185">Reference proteome</keyword>
<dbReference type="InterPro" id="IPR044068">
    <property type="entry name" value="CB"/>
</dbReference>
<evidence type="ECO:0000313" key="7">
    <source>
        <dbReference type="EMBL" id="ADJ28912.1"/>
    </source>
</evidence>
<evidence type="ECO:0000259" key="6">
    <source>
        <dbReference type="PROSITE" id="PS51900"/>
    </source>
</evidence>
<dbReference type="InterPro" id="IPR050090">
    <property type="entry name" value="Tyrosine_recombinase_XerCD"/>
</dbReference>
<name>D8K7N5_NITWC</name>
<dbReference type="GO" id="GO:0006310">
    <property type="term" value="P:DNA recombination"/>
    <property type="evidence" value="ECO:0007669"/>
    <property type="project" value="UniProtKB-KW"/>
</dbReference>
<evidence type="ECO:0000256" key="4">
    <source>
        <dbReference type="PROSITE-ProRule" id="PRU01248"/>
    </source>
</evidence>
<evidence type="ECO:0000259" key="5">
    <source>
        <dbReference type="PROSITE" id="PS51898"/>
    </source>
</evidence>
<evidence type="ECO:0000256" key="1">
    <source>
        <dbReference type="ARBA" id="ARBA00022908"/>
    </source>
</evidence>
<dbReference type="InterPro" id="IPR002104">
    <property type="entry name" value="Integrase_catalytic"/>
</dbReference>
<dbReference type="RefSeq" id="WP_013221001.1">
    <property type="nucleotide sequence ID" value="NC_014315.1"/>
</dbReference>
<keyword evidence="3" id="KW-0233">DNA recombination</keyword>
<gene>
    <name evidence="7" type="ordered locus">Nwat_2079</name>
</gene>
<dbReference type="CDD" id="cd00796">
    <property type="entry name" value="INT_Rci_Hp1_C"/>
    <property type="match status" value="1"/>
</dbReference>
<dbReference type="EMBL" id="CP002086">
    <property type="protein sequence ID" value="ADJ28912.1"/>
    <property type="molecule type" value="Genomic_DNA"/>
</dbReference>